<dbReference type="EMBL" id="JAQQAF010000002">
    <property type="protein sequence ID" value="KAJ8504966.1"/>
    <property type="molecule type" value="Genomic_DNA"/>
</dbReference>
<dbReference type="Pfam" id="PF00875">
    <property type="entry name" value="DNA_photolyase"/>
    <property type="match status" value="1"/>
</dbReference>
<evidence type="ECO:0000256" key="2">
    <source>
        <dbReference type="PIRSR" id="PIRSR602081-1"/>
    </source>
</evidence>
<dbReference type="InterPro" id="IPR036134">
    <property type="entry name" value="Crypto/Photolyase_FAD-like_sf"/>
</dbReference>
<feature type="binding site" evidence="2">
    <location>
        <begin position="428"/>
        <end position="435"/>
    </location>
    <ligand>
        <name>FAD</name>
        <dbReference type="ChEBI" id="CHEBI:57692"/>
    </ligand>
</feature>
<keyword evidence="6" id="KW-1185">Reference proteome</keyword>
<evidence type="ECO:0000313" key="6">
    <source>
        <dbReference type="Proteomes" id="UP001222027"/>
    </source>
</evidence>
<feature type="region of interest" description="Disordered" evidence="3">
    <location>
        <begin position="1"/>
        <end position="26"/>
    </location>
</feature>
<feature type="binding site" evidence="2">
    <location>
        <begin position="376"/>
        <end position="380"/>
    </location>
    <ligand>
        <name>FAD</name>
        <dbReference type="ChEBI" id="CHEBI:57692"/>
    </ligand>
</feature>
<dbReference type="InterPro" id="IPR006050">
    <property type="entry name" value="DNA_photolyase_N"/>
</dbReference>
<evidence type="ECO:0000313" key="5">
    <source>
        <dbReference type="EMBL" id="KAJ8504966.1"/>
    </source>
</evidence>
<dbReference type="InterPro" id="IPR002081">
    <property type="entry name" value="Cryptochrome/DNA_photolyase_1"/>
</dbReference>
<dbReference type="GO" id="GO:0071949">
    <property type="term" value="F:FAD binding"/>
    <property type="evidence" value="ECO:0007669"/>
    <property type="project" value="TreeGrafter"/>
</dbReference>
<sequence>MEANNHPSSSLPSPQTQEDQQTQLPTTTSLPLATISLSVLPSYISLFSSSTSSLKSSSSSPFSSHVKIPSQISSLSLSLFSSPSKPHPKLSTPSKISNSLLLSPSPIIIRRPADPSAGAAARRCSIIWFRADLRLHDHEALSVANADSLSLLPVFLFDPRDFGRSPAGFDRTGPCRARFLVDSVSDLRAGLRRRGSDLVVRVGRPEVVLPELARAAGADAVYAHREVSHDEARAEERVAEAMEAEGVEVKYFWGSTLHHVDDLPFELEHMPTNYGGFREKVKGVSVRNTIETPEEVRGLPSRGDIEPGEIPSLQDLGLNQVPTMSQDGKSVTSVPLVGGETEALERLKKFAAECGAQPNDGNKDNTRDNIYGANVSCKISPWLATGCLSPRFMFEELKKTATRAISATSSWSNGADPADGGMNWLMFELMWRDFFRFITKKCSSPKKKVEGVPATACAGALV</sequence>
<comment type="similarity">
    <text evidence="1">Belongs to the DNA photolyase class-1 family.</text>
</comment>
<dbReference type="SUPFAM" id="SSF48173">
    <property type="entry name" value="Cryptochrome/photolyase FAD-binding domain"/>
    <property type="match status" value="1"/>
</dbReference>
<keyword evidence="2" id="KW-0274">FAD</keyword>
<comment type="cofactor">
    <cofactor evidence="2">
        <name>FAD</name>
        <dbReference type="ChEBI" id="CHEBI:57692"/>
    </cofactor>
    <text evidence="2">Binds 1 FAD per subunit.</text>
</comment>
<comment type="caution">
    <text evidence="5">The sequence shown here is derived from an EMBL/GenBank/DDBJ whole genome shotgun (WGS) entry which is preliminary data.</text>
</comment>
<gene>
    <name evidence="5" type="ORF">OPV22_005852</name>
</gene>
<organism evidence="5 6">
    <name type="scientific">Ensete ventricosum</name>
    <name type="common">Abyssinian banana</name>
    <name type="synonym">Musa ensete</name>
    <dbReference type="NCBI Taxonomy" id="4639"/>
    <lineage>
        <taxon>Eukaryota</taxon>
        <taxon>Viridiplantae</taxon>
        <taxon>Streptophyta</taxon>
        <taxon>Embryophyta</taxon>
        <taxon>Tracheophyta</taxon>
        <taxon>Spermatophyta</taxon>
        <taxon>Magnoliopsida</taxon>
        <taxon>Liliopsida</taxon>
        <taxon>Zingiberales</taxon>
        <taxon>Musaceae</taxon>
        <taxon>Ensete</taxon>
    </lineage>
</organism>
<keyword evidence="2" id="KW-0285">Flavoprotein</keyword>
<dbReference type="PANTHER" id="PTHR11455">
    <property type="entry name" value="CRYPTOCHROME"/>
    <property type="match status" value="1"/>
</dbReference>
<dbReference type="AlphaFoldDB" id="A0AAV8RJK6"/>
<evidence type="ECO:0000259" key="4">
    <source>
        <dbReference type="PROSITE" id="PS51645"/>
    </source>
</evidence>
<accession>A0AAV8RJK6</accession>
<evidence type="ECO:0000256" key="1">
    <source>
        <dbReference type="ARBA" id="ARBA00005862"/>
    </source>
</evidence>
<dbReference type="Proteomes" id="UP001222027">
    <property type="component" value="Unassembled WGS sequence"/>
</dbReference>
<dbReference type="GO" id="GO:0003904">
    <property type="term" value="F:deoxyribodipyrimidine photo-lyase activity"/>
    <property type="evidence" value="ECO:0007669"/>
    <property type="project" value="TreeGrafter"/>
</dbReference>
<dbReference type="GO" id="GO:0000719">
    <property type="term" value="P:photoreactive repair"/>
    <property type="evidence" value="ECO:0007669"/>
    <property type="project" value="TreeGrafter"/>
</dbReference>
<evidence type="ECO:0000256" key="3">
    <source>
        <dbReference type="SAM" id="MobiDB-lite"/>
    </source>
</evidence>
<dbReference type="InterPro" id="IPR036155">
    <property type="entry name" value="Crypto/Photolyase_N_sf"/>
</dbReference>
<dbReference type="PANTHER" id="PTHR11455:SF2">
    <property type="entry name" value="BLUE-LIGHT PHOTORECEPTOR PHR2"/>
    <property type="match status" value="1"/>
</dbReference>
<dbReference type="Gene3D" id="1.25.40.80">
    <property type="match status" value="1"/>
</dbReference>
<feature type="domain" description="Photolyase/cryptochrome alpha/beta" evidence="4">
    <location>
        <begin position="123"/>
        <end position="257"/>
    </location>
</feature>
<dbReference type="GO" id="GO:0003677">
    <property type="term" value="F:DNA binding"/>
    <property type="evidence" value="ECO:0007669"/>
    <property type="project" value="TreeGrafter"/>
</dbReference>
<dbReference type="PROSITE" id="PS51645">
    <property type="entry name" value="PHR_CRY_ALPHA_BETA"/>
    <property type="match status" value="1"/>
</dbReference>
<dbReference type="SUPFAM" id="SSF52425">
    <property type="entry name" value="Cryptochrome/photolyase, N-terminal domain"/>
    <property type="match status" value="1"/>
</dbReference>
<dbReference type="InterPro" id="IPR014729">
    <property type="entry name" value="Rossmann-like_a/b/a_fold"/>
</dbReference>
<dbReference type="Gene3D" id="3.40.50.620">
    <property type="entry name" value="HUPs"/>
    <property type="match status" value="1"/>
</dbReference>
<feature type="compositionally biased region" description="Polar residues" evidence="3">
    <location>
        <begin position="1"/>
        <end position="19"/>
    </location>
</feature>
<reference evidence="5 6" key="1">
    <citation type="submission" date="2022-12" db="EMBL/GenBank/DDBJ databases">
        <title>Chromosome-scale assembly of the Ensete ventricosum genome.</title>
        <authorList>
            <person name="Dussert Y."/>
            <person name="Stocks J."/>
            <person name="Wendawek A."/>
            <person name="Woldeyes F."/>
            <person name="Nichols R.A."/>
            <person name="Borrell J.S."/>
        </authorList>
    </citation>
    <scope>NUCLEOTIDE SEQUENCE [LARGE SCALE GENOMIC DNA]</scope>
    <source>
        <strain evidence="6">cv. Maze</strain>
        <tissue evidence="5">Seeds</tissue>
    </source>
</reference>
<proteinExistence type="inferred from homology"/>
<name>A0AAV8RJK6_ENSVE</name>
<protein>
    <recommendedName>
        <fullName evidence="4">Photolyase/cryptochrome alpha/beta domain-containing protein</fullName>
    </recommendedName>
</protein>